<accession>X8DJ52</accession>
<proteinExistence type="predicted"/>
<name>X8DJ52_MYCXE</name>
<feature type="compositionally biased region" description="Basic residues" evidence="1">
    <location>
        <begin position="50"/>
        <end position="60"/>
    </location>
</feature>
<gene>
    <name evidence="2" type="ORF">I553_3580</name>
</gene>
<dbReference type="EMBL" id="JAOB01000015">
    <property type="protein sequence ID" value="EUA68409.1"/>
    <property type="molecule type" value="Genomic_DNA"/>
</dbReference>
<protein>
    <submittedName>
        <fullName evidence="2">Uncharacterized protein</fullName>
    </submittedName>
</protein>
<dbReference type="AlphaFoldDB" id="X8DJ52"/>
<evidence type="ECO:0000313" key="2">
    <source>
        <dbReference type="EMBL" id="EUA68409.1"/>
    </source>
</evidence>
<comment type="caution">
    <text evidence="2">The sequence shown here is derived from an EMBL/GenBank/DDBJ whole genome shotgun (WGS) entry which is preliminary data.</text>
</comment>
<feature type="region of interest" description="Disordered" evidence="1">
    <location>
        <begin position="50"/>
        <end position="92"/>
    </location>
</feature>
<evidence type="ECO:0000256" key="1">
    <source>
        <dbReference type="SAM" id="MobiDB-lite"/>
    </source>
</evidence>
<sequence>MALIRYYLLSLLSRSSPDESTWLDERELTLAVDNVDEQAVDAAVTGHLGVKRRRQHRALPNRHDMPARGPAPAPRRRPLHQGARMNTACTGRRARELQVALK</sequence>
<organism evidence="2">
    <name type="scientific">Mycobacterium xenopi 4042</name>
    <dbReference type="NCBI Taxonomy" id="1299334"/>
    <lineage>
        <taxon>Bacteria</taxon>
        <taxon>Bacillati</taxon>
        <taxon>Actinomycetota</taxon>
        <taxon>Actinomycetes</taxon>
        <taxon>Mycobacteriales</taxon>
        <taxon>Mycobacteriaceae</taxon>
        <taxon>Mycobacterium</taxon>
    </lineage>
</organism>
<reference evidence="2" key="1">
    <citation type="submission" date="2014-01" db="EMBL/GenBank/DDBJ databases">
        <authorList>
            <person name="Brown-Elliot B."/>
            <person name="Wallace R."/>
            <person name="Lenaerts A."/>
            <person name="Ordway D."/>
            <person name="DeGroote M.A."/>
            <person name="Parker T."/>
            <person name="Sizemore C."/>
            <person name="Tallon L.J."/>
            <person name="Sadzewicz L.K."/>
            <person name="Sengamalay N."/>
            <person name="Fraser C.M."/>
            <person name="Hine E."/>
            <person name="Shefchek K.A."/>
            <person name="Das S.P."/>
            <person name="Tettelin H."/>
        </authorList>
    </citation>
    <scope>NUCLEOTIDE SEQUENCE [LARGE SCALE GENOMIC DNA]</scope>
    <source>
        <strain evidence="2">4042</strain>
    </source>
</reference>